<evidence type="ECO:0000313" key="1">
    <source>
        <dbReference type="EMBL" id="MDR7348238.1"/>
    </source>
</evidence>
<dbReference type="InterPro" id="IPR003673">
    <property type="entry name" value="CoA-Trfase_fam_III"/>
</dbReference>
<evidence type="ECO:0000313" key="2">
    <source>
        <dbReference type="Proteomes" id="UP001183794"/>
    </source>
</evidence>
<organism evidence="1 2">
    <name type="scientific">Enteractinococcus fodinae</name>
    <dbReference type="NCBI Taxonomy" id="684663"/>
    <lineage>
        <taxon>Bacteria</taxon>
        <taxon>Bacillati</taxon>
        <taxon>Actinomycetota</taxon>
        <taxon>Actinomycetes</taxon>
        <taxon>Micrococcales</taxon>
        <taxon>Micrococcaceae</taxon>
    </lineage>
</organism>
<dbReference type="SUPFAM" id="SSF89796">
    <property type="entry name" value="CoA-transferase family III (CaiB/BaiF)"/>
    <property type="match status" value="1"/>
</dbReference>
<dbReference type="InterPro" id="IPR044855">
    <property type="entry name" value="CoA-Trfase_III_dom3_sf"/>
</dbReference>
<sequence length="408" mass="43764">MTQTGGLLKGLRIIELSSFVATPLCGMVLAQLGAEVIRVEHTSGGPDRGRWPLAKDGTSLYWTGLNRGKSAIAVDLKSDEGQDLIADLVTSGGPNGGILISNTDRYAKLVDAELRQRRPDLVHVQLMGKNDGGTAVDYTVQAGTGFPLLTGDAGEAAPVNNPVPAWDLTAGLYLATGLLAAVHRRTATQEGSFVQVALEDVALATAGQLGYLADAQLQAGPAREADGNYVYGSFGRDFESADNERIMIVALTPRQWKDLVAMTGLEDALASLEPVLGADFSQEGDRYRHRQVLSALIGNWFAQRNAAEIREELAKTRILWSPYRTFEDLTSNDAQYLKDHPMFDEVSEDGVGSYYAPRSALVVDGSATTPQPAPEIGADTDRILTDYVGLDEARLSQLASEGVVTQAR</sequence>
<proteinExistence type="predicted"/>
<dbReference type="Proteomes" id="UP001183794">
    <property type="component" value="Unassembled WGS sequence"/>
</dbReference>
<dbReference type="Pfam" id="PF02515">
    <property type="entry name" value="CoA_transf_3"/>
    <property type="match status" value="1"/>
</dbReference>
<reference evidence="1 2" key="1">
    <citation type="submission" date="2023-07" db="EMBL/GenBank/DDBJ databases">
        <title>Sequencing the genomes of 1000 actinobacteria strains.</title>
        <authorList>
            <person name="Klenk H.-P."/>
        </authorList>
    </citation>
    <scope>NUCLEOTIDE SEQUENCE [LARGE SCALE GENOMIC DNA]</scope>
    <source>
        <strain evidence="1 2">DSM 22966</strain>
    </source>
</reference>
<dbReference type="PANTHER" id="PTHR48228:SF5">
    <property type="entry name" value="ALPHA-METHYLACYL-COA RACEMASE"/>
    <property type="match status" value="1"/>
</dbReference>
<dbReference type="InterPro" id="IPR023606">
    <property type="entry name" value="CoA-Trfase_III_dom_1_sf"/>
</dbReference>
<comment type="caution">
    <text evidence="1">The sequence shown here is derived from an EMBL/GenBank/DDBJ whole genome shotgun (WGS) entry which is preliminary data.</text>
</comment>
<keyword evidence="1" id="KW-0413">Isomerase</keyword>
<gene>
    <name evidence="1" type="ORF">J2S62_002495</name>
</gene>
<dbReference type="EC" id="5.4.1.3" evidence="1"/>
<dbReference type="GO" id="GO:0016853">
    <property type="term" value="F:isomerase activity"/>
    <property type="evidence" value="ECO:0007669"/>
    <property type="project" value="UniProtKB-KW"/>
</dbReference>
<dbReference type="RefSeq" id="WP_310175230.1">
    <property type="nucleotide sequence ID" value="NZ_BAABHE010000002.1"/>
</dbReference>
<name>A0ABU2B3R0_9MICC</name>
<dbReference type="Gene3D" id="3.40.50.10540">
    <property type="entry name" value="Crotonobetainyl-coa:carnitine coa-transferase, domain 1"/>
    <property type="match status" value="1"/>
</dbReference>
<protein>
    <submittedName>
        <fullName evidence="1">2-methylfumaryl-CoA isomerase</fullName>
        <ecNumber evidence="1">5.4.1.3</ecNumber>
    </submittedName>
</protein>
<keyword evidence="2" id="KW-1185">Reference proteome</keyword>
<dbReference type="InterPro" id="IPR050509">
    <property type="entry name" value="CoA-transferase_III"/>
</dbReference>
<dbReference type="PANTHER" id="PTHR48228">
    <property type="entry name" value="SUCCINYL-COA--D-CITRAMALATE COA-TRANSFERASE"/>
    <property type="match status" value="1"/>
</dbReference>
<accession>A0ABU2B3R0</accession>
<dbReference type="Gene3D" id="3.30.1540.10">
    <property type="entry name" value="formyl-coa transferase, domain 3"/>
    <property type="match status" value="1"/>
</dbReference>
<dbReference type="EMBL" id="JAVDYJ010000001">
    <property type="protein sequence ID" value="MDR7348238.1"/>
    <property type="molecule type" value="Genomic_DNA"/>
</dbReference>